<name>A0A9D5Q5M3_9BACT</name>
<dbReference type="Proteomes" id="UP000649604">
    <property type="component" value="Unassembled WGS sequence"/>
</dbReference>
<sequence length="50" mass="5697">MNGKFIILINSIRRDLEAIAAIYDELERHPLTAETDILIVIAYPGQSRNQ</sequence>
<comment type="caution">
    <text evidence="1">The sequence shown here is derived from an EMBL/GenBank/DDBJ whole genome shotgun (WGS) entry which is preliminary data.</text>
</comment>
<gene>
    <name evidence="1" type="ORF">GF339_09360</name>
</gene>
<evidence type="ECO:0000313" key="2">
    <source>
        <dbReference type="Proteomes" id="UP000649604"/>
    </source>
</evidence>
<accession>A0A9D5Q5M3</accession>
<evidence type="ECO:0000313" key="1">
    <source>
        <dbReference type="EMBL" id="MBD3324780.1"/>
    </source>
</evidence>
<dbReference type="EMBL" id="WJJP01000295">
    <property type="protein sequence ID" value="MBD3324780.1"/>
    <property type="molecule type" value="Genomic_DNA"/>
</dbReference>
<organism evidence="1 2">
    <name type="scientific">candidate division KSB3 bacterium</name>
    <dbReference type="NCBI Taxonomy" id="2044937"/>
    <lineage>
        <taxon>Bacteria</taxon>
        <taxon>candidate division KSB3</taxon>
    </lineage>
</organism>
<protein>
    <submittedName>
        <fullName evidence="1">Uncharacterized protein</fullName>
    </submittedName>
</protein>
<proteinExistence type="predicted"/>
<dbReference type="AlphaFoldDB" id="A0A9D5Q5M3"/>
<reference evidence="1" key="1">
    <citation type="submission" date="2019-11" db="EMBL/GenBank/DDBJ databases">
        <title>Microbial mats filling the niche in hypersaline microbial mats.</title>
        <authorList>
            <person name="Wong H.L."/>
            <person name="Macleod F.I."/>
            <person name="White R.A. III"/>
            <person name="Burns B.P."/>
        </authorList>
    </citation>
    <scope>NUCLEOTIDE SEQUENCE</scope>
    <source>
        <strain evidence="1">Rbin_158</strain>
    </source>
</reference>